<proteinExistence type="predicted"/>
<dbReference type="Proteomes" id="UP001139028">
    <property type="component" value="Unassembled WGS sequence"/>
</dbReference>
<dbReference type="EMBL" id="JALBWM010000095">
    <property type="protein sequence ID" value="MCO1335966.1"/>
    <property type="molecule type" value="Genomic_DNA"/>
</dbReference>
<dbReference type="RefSeq" id="WP_252471194.1">
    <property type="nucleotide sequence ID" value="NZ_JALBWM010000095.1"/>
</dbReference>
<dbReference type="Pfam" id="PF11185">
    <property type="entry name" value="DUF2971"/>
    <property type="match status" value="1"/>
</dbReference>
<sequence length="232" mass="27123">METIYHYTDVHGLFGILNRNQFWLTDNRFLNDSTEGVYAKEILETHKKKLFSQLDETAQEKIYTALTISTPFETGEKVVFTGSFSTEPNLLSQWRGYCSKEGGYAIGFDFNELRKLSEDYDISSCTYVAEDAVKLWKSLISDFQKMENKIQESILKGEPERLIVESLREDYIQFFLTRVFLQIICKHPDYNEEKEIRIIKFLKAGAKDIFFHPSNAGLSHINRCKNEQNRPR</sequence>
<organism evidence="1 2">
    <name type="scientific">Microbulbifer okhotskensis</name>
    <dbReference type="NCBI Taxonomy" id="2926617"/>
    <lineage>
        <taxon>Bacteria</taxon>
        <taxon>Pseudomonadati</taxon>
        <taxon>Pseudomonadota</taxon>
        <taxon>Gammaproteobacteria</taxon>
        <taxon>Cellvibrionales</taxon>
        <taxon>Microbulbiferaceae</taxon>
        <taxon>Microbulbifer</taxon>
    </lineage>
</organism>
<keyword evidence="2" id="KW-1185">Reference proteome</keyword>
<dbReference type="AlphaFoldDB" id="A0A9X2EQF9"/>
<accession>A0A9X2EQF9</accession>
<reference evidence="1" key="1">
    <citation type="journal article" date="2022" name="Arch. Microbiol.">
        <title>Microbulbifer okhotskensis sp. nov., isolated from a deep bottom sediment of the Okhotsk Sea.</title>
        <authorList>
            <person name="Romanenko L."/>
            <person name="Kurilenko V."/>
            <person name="Otstavnykh N."/>
            <person name="Velansky P."/>
            <person name="Isaeva M."/>
            <person name="Mikhailov V."/>
        </authorList>
    </citation>
    <scope>NUCLEOTIDE SEQUENCE</scope>
    <source>
        <strain evidence="1">OS29</strain>
    </source>
</reference>
<gene>
    <name evidence="1" type="ORF">MO867_16655</name>
</gene>
<evidence type="ECO:0000313" key="2">
    <source>
        <dbReference type="Proteomes" id="UP001139028"/>
    </source>
</evidence>
<evidence type="ECO:0000313" key="1">
    <source>
        <dbReference type="EMBL" id="MCO1335966.1"/>
    </source>
</evidence>
<dbReference type="InterPro" id="IPR021352">
    <property type="entry name" value="DUF2971"/>
</dbReference>
<comment type="caution">
    <text evidence="1">The sequence shown here is derived from an EMBL/GenBank/DDBJ whole genome shotgun (WGS) entry which is preliminary data.</text>
</comment>
<feature type="non-terminal residue" evidence="1">
    <location>
        <position position="232"/>
    </location>
</feature>
<protein>
    <submittedName>
        <fullName evidence="1">DUF2971 domain-containing protein</fullName>
    </submittedName>
</protein>
<name>A0A9X2EQF9_9GAMM</name>